<name>A0AAV7M4V4_PLEWA</name>
<dbReference type="Proteomes" id="UP001066276">
    <property type="component" value="Chromosome 10"/>
</dbReference>
<gene>
    <name evidence="1" type="ORF">NDU88_003948</name>
</gene>
<sequence>MKRTQTPWQILGMSSWTLEPKSLAVTFVDQATSDYELKGMTYHCDTKSECCKSSTERSTAINLPSHLGLQPSGRCPESDHAEHIALQDADST</sequence>
<dbReference type="AlphaFoldDB" id="A0AAV7M4V4"/>
<comment type="caution">
    <text evidence="1">The sequence shown here is derived from an EMBL/GenBank/DDBJ whole genome shotgun (WGS) entry which is preliminary data.</text>
</comment>
<proteinExistence type="predicted"/>
<dbReference type="EMBL" id="JANPWB010000014">
    <property type="protein sequence ID" value="KAJ1098841.1"/>
    <property type="molecule type" value="Genomic_DNA"/>
</dbReference>
<organism evidence="1 2">
    <name type="scientific">Pleurodeles waltl</name>
    <name type="common">Iberian ribbed newt</name>
    <dbReference type="NCBI Taxonomy" id="8319"/>
    <lineage>
        <taxon>Eukaryota</taxon>
        <taxon>Metazoa</taxon>
        <taxon>Chordata</taxon>
        <taxon>Craniata</taxon>
        <taxon>Vertebrata</taxon>
        <taxon>Euteleostomi</taxon>
        <taxon>Amphibia</taxon>
        <taxon>Batrachia</taxon>
        <taxon>Caudata</taxon>
        <taxon>Salamandroidea</taxon>
        <taxon>Salamandridae</taxon>
        <taxon>Pleurodelinae</taxon>
        <taxon>Pleurodeles</taxon>
    </lineage>
</organism>
<reference evidence="1" key="1">
    <citation type="journal article" date="2022" name="bioRxiv">
        <title>Sequencing and chromosome-scale assembly of the giantPleurodeles waltlgenome.</title>
        <authorList>
            <person name="Brown T."/>
            <person name="Elewa A."/>
            <person name="Iarovenko S."/>
            <person name="Subramanian E."/>
            <person name="Araus A.J."/>
            <person name="Petzold A."/>
            <person name="Susuki M."/>
            <person name="Suzuki K.-i.T."/>
            <person name="Hayashi T."/>
            <person name="Toyoda A."/>
            <person name="Oliveira C."/>
            <person name="Osipova E."/>
            <person name="Leigh N.D."/>
            <person name="Simon A."/>
            <person name="Yun M.H."/>
        </authorList>
    </citation>
    <scope>NUCLEOTIDE SEQUENCE</scope>
    <source>
        <strain evidence="1">20211129_DDA</strain>
        <tissue evidence="1">Liver</tissue>
    </source>
</reference>
<evidence type="ECO:0000313" key="1">
    <source>
        <dbReference type="EMBL" id="KAJ1098841.1"/>
    </source>
</evidence>
<accession>A0AAV7M4V4</accession>
<keyword evidence="2" id="KW-1185">Reference proteome</keyword>
<protein>
    <submittedName>
        <fullName evidence="1">Uncharacterized protein</fullName>
    </submittedName>
</protein>
<evidence type="ECO:0000313" key="2">
    <source>
        <dbReference type="Proteomes" id="UP001066276"/>
    </source>
</evidence>